<dbReference type="Gene3D" id="3.40.190.290">
    <property type="match status" value="1"/>
</dbReference>
<protein>
    <submittedName>
        <fullName evidence="5">LysR family transcriptional regulator</fullName>
    </submittedName>
</protein>
<dbReference type="PANTHER" id="PTHR30126:SF40">
    <property type="entry name" value="HTH-TYPE TRANSCRIPTIONAL REGULATOR GLTR"/>
    <property type="match status" value="1"/>
</dbReference>
<dbReference type="InterPro" id="IPR000847">
    <property type="entry name" value="LysR_HTH_N"/>
</dbReference>
<gene>
    <name evidence="5" type="ORF">D4A81_11080</name>
</gene>
<name>A0A385Q229_9FIRM</name>
<keyword evidence="2" id="KW-0805">Transcription regulation</keyword>
<accession>A0A385Q229</accession>
<evidence type="ECO:0000313" key="5">
    <source>
        <dbReference type="EMBL" id="AYB00421.1"/>
    </source>
</evidence>
<dbReference type="FunFam" id="1.10.10.10:FF:000001">
    <property type="entry name" value="LysR family transcriptional regulator"/>
    <property type="match status" value="1"/>
</dbReference>
<reference evidence="5 6" key="1">
    <citation type="submission" date="2018-09" db="EMBL/GenBank/DDBJ databases">
        <title>Genome sequencing of Lachnoanaerobaculum umeaense DSM 23576.</title>
        <authorList>
            <person name="Kook J.-K."/>
            <person name="Park S.-N."/>
            <person name="Lim Y.K."/>
        </authorList>
    </citation>
    <scope>NUCLEOTIDE SEQUENCE [LARGE SCALE GENOMIC DNA]</scope>
    <source>
        <strain evidence="6">DSM 23576 \ CCUG 58757</strain>
    </source>
</reference>
<comment type="similarity">
    <text evidence="1">Belongs to the LysR transcriptional regulatory family.</text>
</comment>
<dbReference type="Pfam" id="PF03466">
    <property type="entry name" value="LysR_substrate"/>
    <property type="match status" value="1"/>
</dbReference>
<dbReference type="Proteomes" id="UP000265562">
    <property type="component" value="Chromosome"/>
</dbReference>
<evidence type="ECO:0000256" key="1">
    <source>
        <dbReference type="ARBA" id="ARBA00009437"/>
    </source>
</evidence>
<evidence type="ECO:0000256" key="3">
    <source>
        <dbReference type="ARBA" id="ARBA00023125"/>
    </source>
</evidence>
<dbReference type="KEGG" id="lua:D4A81_11080"/>
<dbReference type="SUPFAM" id="SSF53850">
    <property type="entry name" value="Periplasmic binding protein-like II"/>
    <property type="match status" value="1"/>
</dbReference>
<dbReference type="Pfam" id="PF00126">
    <property type="entry name" value="HTH_1"/>
    <property type="match status" value="1"/>
</dbReference>
<dbReference type="SUPFAM" id="SSF46785">
    <property type="entry name" value="Winged helix' DNA-binding domain"/>
    <property type="match status" value="1"/>
</dbReference>
<dbReference type="EMBL" id="CP032364">
    <property type="protein sequence ID" value="AYB00421.1"/>
    <property type="molecule type" value="Genomic_DNA"/>
</dbReference>
<dbReference type="InterPro" id="IPR005119">
    <property type="entry name" value="LysR_subst-bd"/>
</dbReference>
<dbReference type="AlphaFoldDB" id="A0A385Q229"/>
<proteinExistence type="inferred from homology"/>
<keyword evidence="6" id="KW-1185">Reference proteome</keyword>
<dbReference type="PANTHER" id="PTHR30126">
    <property type="entry name" value="HTH-TYPE TRANSCRIPTIONAL REGULATOR"/>
    <property type="match status" value="1"/>
</dbReference>
<organism evidence="5 6">
    <name type="scientific">Lachnoanaerobaculum umeaense</name>
    <dbReference type="NCBI Taxonomy" id="617123"/>
    <lineage>
        <taxon>Bacteria</taxon>
        <taxon>Bacillati</taxon>
        <taxon>Bacillota</taxon>
        <taxon>Clostridia</taxon>
        <taxon>Lachnospirales</taxon>
        <taxon>Lachnospiraceae</taxon>
        <taxon>Lachnoanaerobaculum</taxon>
    </lineage>
</organism>
<evidence type="ECO:0000313" key="6">
    <source>
        <dbReference type="Proteomes" id="UP000265562"/>
    </source>
</evidence>
<dbReference type="PROSITE" id="PS50931">
    <property type="entry name" value="HTH_LYSR"/>
    <property type="match status" value="1"/>
</dbReference>
<dbReference type="InterPro" id="IPR036390">
    <property type="entry name" value="WH_DNA-bd_sf"/>
</dbReference>
<dbReference type="OrthoDB" id="119203at2"/>
<dbReference type="Gene3D" id="1.10.10.10">
    <property type="entry name" value="Winged helix-like DNA-binding domain superfamily/Winged helix DNA-binding domain"/>
    <property type="match status" value="1"/>
</dbReference>
<dbReference type="CDD" id="cd05466">
    <property type="entry name" value="PBP2_LTTR_substrate"/>
    <property type="match status" value="1"/>
</dbReference>
<dbReference type="GO" id="GO:0000976">
    <property type="term" value="F:transcription cis-regulatory region binding"/>
    <property type="evidence" value="ECO:0007669"/>
    <property type="project" value="TreeGrafter"/>
</dbReference>
<evidence type="ECO:0000256" key="2">
    <source>
        <dbReference type="ARBA" id="ARBA00023015"/>
    </source>
</evidence>
<evidence type="ECO:0000256" key="4">
    <source>
        <dbReference type="ARBA" id="ARBA00023163"/>
    </source>
</evidence>
<dbReference type="InterPro" id="IPR036388">
    <property type="entry name" value="WH-like_DNA-bd_sf"/>
</dbReference>
<dbReference type="RefSeq" id="WP_111523987.1">
    <property type="nucleotide sequence ID" value="NZ_CP032364.1"/>
</dbReference>
<keyword evidence="4" id="KW-0804">Transcription</keyword>
<sequence length="315" mass="36096">MENFIDLKKLNTFLKIAESGSFYKASMILGYSPAAVSIQIQQLELDLGIKLFDRLGKQVRLTDQGKQFYPYAEKILMLNEEVKESLIRKGDPLTGEIRIGTIDSICDTLFPQVLAEFYEKNPNVSVEVSVCTPAELFEGVRHNNIDIMLLLDKPCVSRDFIADVQITTDVVFCASKKHPMVGKNEIDLEEILKYPCILTEKNSSYRYILESKLSDLGFGIAPIIESQNTNLIIKLLCNNMGYSVLPRFLIEPKLRDDVLKILPIREFDIKVNYQVLHKKDKFVNRQMESFINLLKKQASILQVTNKYQDIVFKDL</sequence>
<keyword evidence="3" id="KW-0238">DNA-binding</keyword>
<dbReference type="GO" id="GO:0003700">
    <property type="term" value="F:DNA-binding transcription factor activity"/>
    <property type="evidence" value="ECO:0007669"/>
    <property type="project" value="InterPro"/>
</dbReference>